<comment type="caution">
    <text evidence="2">The sequence shown here is derived from an EMBL/GenBank/DDBJ whole genome shotgun (WGS) entry which is preliminary data.</text>
</comment>
<evidence type="ECO:0000313" key="2">
    <source>
        <dbReference type="EMBL" id="GAA6168671.1"/>
    </source>
</evidence>
<evidence type="ECO:0008006" key="4">
    <source>
        <dbReference type="Google" id="ProtNLM"/>
    </source>
</evidence>
<dbReference type="InterPro" id="IPR012902">
    <property type="entry name" value="N_methyl_site"/>
</dbReference>
<dbReference type="Pfam" id="PF07963">
    <property type="entry name" value="N_methyl"/>
    <property type="match status" value="1"/>
</dbReference>
<keyword evidence="1" id="KW-1133">Transmembrane helix</keyword>
<protein>
    <recommendedName>
        <fullName evidence="4">Prepilin-type N-terminal cleavage/methylation domain-containing protein</fullName>
    </recommendedName>
</protein>
<gene>
    <name evidence="2" type="ORF">NBRC116591_24820</name>
</gene>
<name>A0ABQ0AAJ1_9GAMM</name>
<sequence>MRMNRVLISKIPLNNSGFSLLELLIVLGLIATAATLALSVVDNSDNQNRFEETRRKLAVIQNAILGTDPNANTTNNVDGFVSDMGRLPLSLNELLTEPTDCDPDTAGNQTCAWQFDADSEIWHGWNGPYIRTLNADFRDGWGNDWSWDLSVANQLTIGSFGLDTDTDLTTNNLTGTNIDYGDSTLQTVAVTNNQHRVPLPFNPLYLDINSPSVCGQCRADGITTQASCNAAGFFWDPEHLYCVNDDISVDSAADCDAETSTTWVPVYGDCDIPGINRESNCTSAGGTWTPATACTIPHYDFTDGENEICARVIRVNHGSITNSSHRSDDTNTIDLTVNSPSSSGDDSFVFSPMMETDEATPTAELTLAQGPIRIGLYIYNDLTNTCTTNPFPSASAQGLSDIIQLNAHTAPNVGVSSNPIQIDWRSSL</sequence>
<reference evidence="2 3" key="1">
    <citation type="submission" date="2024-04" db="EMBL/GenBank/DDBJ databases">
        <title>Draft genome sequence of Sessilibacter corallicola NBRC 116591.</title>
        <authorList>
            <person name="Miyakawa T."/>
            <person name="Kusuya Y."/>
            <person name="Miura T."/>
        </authorList>
    </citation>
    <scope>NUCLEOTIDE SEQUENCE [LARGE SCALE GENOMIC DNA]</scope>
    <source>
        <strain evidence="2 3">KU-00831-HH</strain>
    </source>
</reference>
<keyword evidence="3" id="KW-1185">Reference proteome</keyword>
<dbReference type="Proteomes" id="UP001465153">
    <property type="component" value="Unassembled WGS sequence"/>
</dbReference>
<accession>A0ABQ0AAJ1</accession>
<dbReference type="SUPFAM" id="SSF54523">
    <property type="entry name" value="Pili subunits"/>
    <property type="match status" value="1"/>
</dbReference>
<feature type="transmembrane region" description="Helical" evidence="1">
    <location>
        <begin position="20"/>
        <end position="41"/>
    </location>
</feature>
<dbReference type="EMBL" id="BAABWN010000007">
    <property type="protein sequence ID" value="GAA6168671.1"/>
    <property type="molecule type" value="Genomic_DNA"/>
</dbReference>
<keyword evidence="1" id="KW-0812">Transmembrane</keyword>
<organism evidence="2 3">
    <name type="scientific">Sessilibacter corallicola</name>
    <dbReference type="NCBI Taxonomy" id="2904075"/>
    <lineage>
        <taxon>Bacteria</taxon>
        <taxon>Pseudomonadati</taxon>
        <taxon>Pseudomonadota</taxon>
        <taxon>Gammaproteobacteria</taxon>
        <taxon>Cellvibrionales</taxon>
        <taxon>Cellvibrionaceae</taxon>
        <taxon>Sessilibacter</taxon>
    </lineage>
</organism>
<proteinExistence type="predicted"/>
<dbReference type="NCBIfam" id="TIGR02532">
    <property type="entry name" value="IV_pilin_GFxxxE"/>
    <property type="match status" value="1"/>
</dbReference>
<dbReference type="PROSITE" id="PS00409">
    <property type="entry name" value="PROKAR_NTER_METHYL"/>
    <property type="match status" value="1"/>
</dbReference>
<keyword evidence="1" id="KW-0472">Membrane</keyword>
<evidence type="ECO:0000256" key="1">
    <source>
        <dbReference type="SAM" id="Phobius"/>
    </source>
</evidence>
<dbReference type="InterPro" id="IPR045584">
    <property type="entry name" value="Pilin-like"/>
</dbReference>
<evidence type="ECO:0000313" key="3">
    <source>
        <dbReference type="Proteomes" id="UP001465153"/>
    </source>
</evidence>